<dbReference type="GO" id="GO:0005047">
    <property type="term" value="F:signal recognition particle binding"/>
    <property type="evidence" value="ECO:0007669"/>
    <property type="project" value="InterPro"/>
</dbReference>
<organism evidence="11 12">
    <name type="scientific">Wallemia hederae</name>
    <dbReference type="NCBI Taxonomy" id="1540922"/>
    <lineage>
        <taxon>Eukaryota</taxon>
        <taxon>Fungi</taxon>
        <taxon>Dikarya</taxon>
        <taxon>Basidiomycota</taxon>
        <taxon>Wallemiomycotina</taxon>
        <taxon>Wallemiomycetes</taxon>
        <taxon>Wallemiales</taxon>
        <taxon>Wallemiaceae</taxon>
        <taxon>Wallemia</taxon>
    </lineage>
</organism>
<keyword evidence="12" id="KW-1185">Reference proteome</keyword>
<keyword evidence="8" id="KW-0687">Ribonucleoprotein</keyword>
<evidence type="ECO:0000256" key="6">
    <source>
        <dbReference type="ARBA" id="ARBA00023135"/>
    </source>
</evidence>
<keyword evidence="6" id="KW-0733">Signal recognition particle</keyword>
<dbReference type="PANTHER" id="PTHR12860">
    <property type="entry name" value="SIGNAL RECOGNITION PARTICLE 68 KDA PROTEIN"/>
    <property type="match status" value="1"/>
</dbReference>
<comment type="caution">
    <text evidence="11">The sequence shown here is derived from an EMBL/GenBank/DDBJ whole genome shotgun (WGS) entry which is preliminary data.</text>
</comment>
<evidence type="ECO:0000256" key="4">
    <source>
        <dbReference type="ARBA" id="ARBA00022490"/>
    </source>
</evidence>
<dbReference type="GO" id="GO:0006614">
    <property type="term" value="P:SRP-dependent cotranslational protein targeting to membrane"/>
    <property type="evidence" value="ECO:0007669"/>
    <property type="project" value="InterPro"/>
</dbReference>
<keyword evidence="5" id="KW-0694">RNA-binding</keyword>
<protein>
    <recommendedName>
        <fullName evidence="9">Signal recognition particle subunit SRP68</fullName>
    </recommendedName>
</protein>
<dbReference type="PANTHER" id="PTHR12860:SF0">
    <property type="entry name" value="SIGNAL RECOGNITION PARTICLE SUBUNIT SRP68"/>
    <property type="match status" value="1"/>
</dbReference>
<evidence type="ECO:0000256" key="5">
    <source>
        <dbReference type="ARBA" id="ARBA00022884"/>
    </source>
</evidence>
<evidence type="ECO:0000256" key="7">
    <source>
        <dbReference type="ARBA" id="ARBA00023242"/>
    </source>
</evidence>
<evidence type="ECO:0000256" key="9">
    <source>
        <dbReference type="ARBA" id="ARBA00029498"/>
    </source>
</evidence>
<dbReference type="EMBL" id="SPNW01000006">
    <property type="protein sequence ID" value="TIA92508.1"/>
    <property type="molecule type" value="Genomic_DNA"/>
</dbReference>
<dbReference type="GO" id="GO:0005786">
    <property type="term" value="C:signal recognition particle, endoplasmic reticulum targeting"/>
    <property type="evidence" value="ECO:0007669"/>
    <property type="project" value="UniProtKB-KW"/>
</dbReference>
<evidence type="ECO:0000256" key="2">
    <source>
        <dbReference type="ARBA" id="ARBA00004604"/>
    </source>
</evidence>
<dbReference type="Pfam" id="PF16969">
    <property type="entry name" value="SRP68"/>
    <property type="match status" value="1"/>
</dbReference>
<gene>
    <name evidence="11" type="ORF">E3P99_00547</name>
</gene>
<dbReference type="Proteomes" id="UP000310189">
    <property type="component" value="Unassembled WGS sequence"/>
</dbReference>
<evidence type="ECO:0000313" key="12">
    <source>
        <dbReference type="Proteomes" id="UP000310189"/>
    </source>
</evidence>
<proteinExistence type="inferred from homology"/>
<dbReference type="InterPro" id="IPR038253">
    <property type="entry name" value="SRP68_N_sf"/>
</dbReference>
<dbReference type="AlphaFoldDB" id="A0A4T0FV30"/>
<comment type="subcellular location">
    <subcellularLocation>
        <location evidence="1">Cytoplasm</location>
    </subcellularLocation>
    <subcellularLocation>
        <location evidence="2">Nucleus</location>
        <location evidence="2">Nucleolus</location>
    </subcellularLocation>
</comment>
<evidence type="ECO:0000256" key="8">
    <source>
        <dbReference type="ARBA" id="ARBA00023274"/>
    </source>
</evidence>
<sequence>MSTQFETLNLLNVERNSYGVRTGDFVRYRKHCTRKINKLRRNLKLTNGKGKKFNRCTSDSILKHSDSKVLELLLFSADKYWADSQDSKEATSKLRRSHQFAELLLNASSKFSLHSSDNVQLQIYNNFIQGSYNLSRNKYSQSLTSFSIAYVYLQKLINAAPNDRIRALGEGWLDQLSPKIRYCAYQGGNKSTSHEVDRIAKENTTSYSFIDLEYAKEEKPTKVKSLQWRGQDIRLTSVDVVDAMHKLQTVIDKKYSKTAQSLSIYDEILNTYTNAIEVAPEGLLKQVLTYRMLTLRLERDLQISKQLDTNEPAKNRSKVKVIDGIIFTLEQLRNLNIVETDDSDLSGYIEIKISFHQASKNYTLALSHLMADNYGPSIRLLESCKFYNRSASELLMSLDKTALNHTEGFEPVVDTALIEDLNGKVDSALLNAKKAWYAQQFKRPLFFDVANTYVEPPLDYILQKAQGSTKAPAKKPATGHVVSSDDSKQTHDEPPQANSKAASTGWFGSLWRR</sequence>
<dbReference type="OrthoDB" id="10255118at2759"/>
<feature type="region of interest" description="Disordered" evidence="10">
    <location>
        <begin position="469"/>
        <end position="513"/>
    </location>
</feature>
<comment type="similarity">
    <text evidence="3">Belongs to the SRP68 family.</text>
</comment>
<name>A0A4T0FV30_9BASI</name>
<accession>A0A4T0FV30</accession>
<evidence type="ECO:0000256" key="3">
    <source>
        <dbReference type="ARBA" id="ARBA00009352"/>
    </source>
</evidence>
<dbReference type="GO" id="GO:0005730">
    <property type="term" value="C:nucleolus"/>
    <property type="evidence" value="ECO:0007669"/>
    <property type="project" value="UniProtKB-SubCell"/>
</dbReference>
<dbReference type="GO" id="GO:0030942">
    <property type="term" value="F:endoplasmic reticulum signal peptide binding"/>
    <property type="evidence" value="ECO:0007669"/>
    <property type="project" value="InterPro"/>
</dbReference>
<dbReference type="GO" id="GO:0008312">
    <property type="term" value="F:7S RNA binding"/>
    <property type="evidence" value="ECO:0007669"/>
    <property type="project" value="InterPro"/>
</dbReference>
<evidence type="ECO:0000313" key="11">
    <source>
        <dbReference type="EMBL" id="TIA92508.1"/>
    </source>
</evidence>
<keyword evidence="4" id="KW-0963">Cytoplasm</keyword>
<feature type="compositionally biased region" description="Basic and acidic residues" evidence="10">
    <location>
        <begin position="483"/>
        <end position="494"/>
    </location>
</feature>
<keyword evidence="7" id="KW-0539">Nucleus</keyword>
<reference evidence="11 12" key="1">
    <citation type="submission" date="2019-03" db="EMBL/GenBank/DDBJ databases">
        <title>Sequencing 23 genomes of Wallemia ichthyophaga.</title>
        <authorList>
            <person name="Gostincar C."/>
        </authorList>
    </citation>
    <scope>NUCLEOTIDE SEQUENCE [LARGE SCALE GENOMIC DNA]</scope>
    <source>
        <strain evidence="11 12">EXF-5753</strain>
    </source>
</reference>
<dbReference type="InterPro" id="IPR026258">
    <property type="entry name" value="SRP68"/>
</dbReference>
<dbReference type="Gene3D" id="1.10.3450.40">
    <property type="entry name" value="Signal recognition particle, SRP68 subunit, RNA-binding domain"/>
    <property type="match status" value="1"/>
</dbReference>
<evidence type="ECO:0000256" key="10">
    <source>
        <dbReference type="SAM" id="MobiDB-lite"/>
    </source>
</evidence>
<evidence type="ECO:0000256" key="1">
    <source>
        <dbReference type="ARBA" id="ARBA00004496"/>
    </source>
</evidence>